<proteinExistence type="predicted"/>
<dbReference type="EMBL" id="WWCV01000051">
    <property type="protein sequence ID" value="MYN19669.1"/>
    <property type="molecule type" value="Genomic_DNA"/>
</dbReference>
<sequence>MPIIEPITLTLAELASRWNQTSRQVLEQGLPMYFYFDGLVFDFGDKWHRANGDVQEQQALEAHQTRLSTVDLDLQRQALHKRGLLKLTQWEDALGDEAMRNLQAESDRLHKEIARLTALLKERNEERQHHVRNGLLRAAPRTLRDIAQHGQSKFPQFAFMPNSPAGNEKIAAGAVVALEDGFPVKLMLTEVDLVIAMLDVRTAEAAEKP</sequence>
<evidence type="ECO:0000256" key="1">
    <source>
        <dbReference type="SAM" id="Coils"/>
    </source>
</evidence>
<accession>A0A845HQG8</accession>
<dbReference type="AlphaFoldDB" id="A0A845HQG8"/>
<evidence type="ECO:0000313" key="2">
    <source>
        <dbReference type="EMBL" id="MYN19669.1"/>
    </source>
</evidence>
<feature type="coiled-coil region" evidence="1">
    <location>
        <begin position="99"/>
        <end position="126"/>
    </location>
</feature>
<dbReference type="RefSeq" id="WP_161092081.1">
    <property type="nucleotide sequence ID" value="NZ_WWCV01000051.1"/>
</dbReference>
<evidence type="ECO:0000313" key="3">
    <source>
        <dbReference type="Proteomes" id="UP000484875"/>
    </source>
</evidence>
<comment type="caution">
    <text evidence="2">The sequence shown here is derived from an EMBL/GenBank/DDBJ whole genome shotgun (WGS) entry which is preliminary data.</text>
</comment>
<organism evidence="2 3">
    <name type="scientific">Duganella vulcania</name>
    <dbReference type="NCBI Taxonomy" id="2692166"/>
    <lineage>
        <taxon>Bacteria</taxon>
        <taxon>Pseudomonadati</taxon>
        <taxon>Pseudomonadota</taxon>
        <taxon>Betaproteobacteria</taxon>
        <taxon>Burkholderiales</taxon>
        <taxon>Oxalobacteraceae</taxon>
        <taxon>Telluria group</taxon>
        <taxon>Duganella</taxon>
    </lineage>
</organism>
<keyword evidence="1" id="KW-0175">Coiled coil</keyword>
<gene>
    <name evidence="2" type="ORF">GTP81_23275</name>
</gene>
<keyword evidence="3" id="KW-1185">Reference proteome</keyword>
<dbReference type="Proteomes" id="UP000484875">
    <property type="component" value="Unassembled WGS sequence"/>
</dbReference>
<name>A0A845HQG8_9BURK</name>
<protein>
    <submittedName>
        <fullName evidence="2">Uncharacterized protein</fullName>
    </submittedName>
</protein>
<reference evidence="2 3" key="1">
    <citation type="submission" date="2019-12" db="EMBL/GenBank/DDBJ databases">
        <title>Novel species isolated from a subtropical stream in China.</title>
        <authorList>
            <person name="Lu H."/>
        </authorList>
    </citation>
    <scope>NUCLEOTIDE SEQUENCE [LARGE SCALE GENOMIC DNA]</scope>
    <source>
        <strain evidence="2 3">FT107W</strain>
    </source>
</reference>